<keyword evidence="3" id="KW-0472">Membrane</keyword>
<comment type="caution">
    <text evidence="5">The sequence shown here is derived from an EMBL/GenBank/DDBJ whole genome shotgun (WGS) entry which is preliminary data.</text>
</comment>
<feature type="compositionally biased region" description="Gly residues" evidence="2">
    <location>
        <begin position="54"/>
        <end position="68"/>
    </location>
</feature>
<dbReference type="Proteomes" id="UP000567795">
    <property type="component" value="Unassembled WGS sequence"/>
</dbReference>
<feature type="domain" description="Cell envelope-related transcriptional attenuator" evidence="4">
    <location>
        <begin position="259"/>
        <end position="411"/>
    </location>
</feature>
<evidence type="ECO:0000259" key="4">
    <source>
        <dbReference type="Pfam" id="PF03816"/>
    </source>
</evidence>
<keyword evidence="6" id="KW-1185">Reference proteome</keyword>
<reference evidence="5 6" key="1">
    <citation type="submission" date="2020-07" db="EMBL/GenBank/DDBJ databases">
        <title>Sequencing the genomes of 1000 actinobacteria strains.</title>
        <authorList>
            <person name="Klenk H.-P."/>
        </authorList>
    </citation>
    <scope>NUCLEOTIDE SEQUENCE [LARGE SCALE GENOMIC DNA]</scope>
    <source>
        <strain evidence="5 6">DSM 42178</strain>
    </source>
</reference>
<dbReference type="InterPro" id="IPR050922">
    <property type="entry name" value="LytR/CpsA/Psr_CW_biosynth"/>
</dbReference>
<feature type="transmembrane region" description="Helical" evidence="3">
    <location>
        <begin position="184"/>
        <end position="206"/>
    </location>
</feature>
<feature type="compositionally biased region" description="Low complexity" evidence="2">
    <location>
        <begin position="117"/>
        <end position="150"/>
    </location>
</feature>
<evidence type="ECO:0000256" key="3">
    <source>
        <dbReference type="SAM" id="Phobius"/>
    </source>
</evidence>
<proteinExistence type="inferred from homology"/>
<gene>
    <name evidence="5" type="ORF">FHU37_003083</name>
</gene>
<keyword evidence="3" id="KW-1133">Transmembrane helix</keyword>
<dbReference type="PANTHER" id="PTHR33392">
    <property type="entry name" value="POLYISOPRENYL-TEICHOIC ACID--PEPTIDOGLYCAN TEICHOIC ACID TRANSFERASE TAGU"/>
    <property type="match status" value="1"/>
</dbReference>
<accession>A0A852ZY21</accession>
<dbReference type="RefSeq" id="WP_246449907.1">
    <property type="nucleotide sequence ID" value="NZ_JACBZD010000001.1"/>
</dbReference>
<sequence>MNTWPDGWDDGADGRQRRPRGASGGRDDRGYGGADGGGVPDADPTQVLPHTSAGGAGAGGAGGAGAQGGWPVMDEGRAGVRRERGYGAGGYGSNPDAEPTQVLPHNRVPHSRRPVDAPVRAPGAAGQAALPPHLSPRGGAPAGGTATAPRPAGPGGPGRTGTAVASAGGGGGGPRRVRITPRRAGQAVAAVLALLLVAGIGTYFWANGRIVREPVLADYGDRPPEGEGTNWLIVGSDSREGLSEEEMDELRTGSASGKRTDSMMVLHVGDNGNTLLSLPRDSYVTIPEWTDSEGNAHAGGADKLNAAFAYGGGALLVQTVEYNTGLRIDHYAEVGFGGFVGIIDAVGGVDMCLEQAIKDEKSGADLQAGCQTLDGADSLAYVRARYFDPTGDFGRMQRQQQLLSALSDKATSPGTLLNPFRAFPMMTAGLDSLVVDDDTQLFHMYQLFTGMRSVSGGDGTRMTVPIANPDYRPGGVGSAVQWDMEQANRLFDALAADQPVPADLKPEQE</sequence>
<dbReference type="InterPro" id="IPR004474">
    <property type="entry name" value="LytR_CpsA_psr"/>
</dbReference>
<evidence type="ECO:0000313" key="6">
    <source>
        <dbReference type="Proteomes" id="UP000567795"/>
    </source>
</evidence>
<dbReference type="PANTHER" id="PTHR33392:SF6">
    <property type="entry name" value="POLYISOPRENYL-TEICHOIC ACID--PEPTIDOGLYCAN TEICHOIC ACID TRANSFERASE TAGU"/>
    <property type="match status" value="1"/>
</dbReference>
<comment type="similarity">
    <text evidence="1">Belongs to the LytR/CpsA/Psr (LCP) family.</text>
</comment>
<keyword evidence="3" id="KW-0812">Transmembrane</keyword>
<name>A0A852ZY21_9ACTN</name>
<protein>
    <submittedName>
        <fullName evidence="5">LCP family protein required for cell wall assembly</fullName>
    </submittedName>
</protein>
<dbReference type="Gene3D" id="3.40.630.190">
    <property type="entry name" value="LCP protein"/>
    <property type="match status" value="1"/>
</dbReference>
<dbReference type="Pfam" id="PF03816">
    <property type="entry name" value="LytR_cpsA_psr"/>
    <property type="match status" value="1"/>
</dbReference>
<dbReference type="NCBIfam" id="TIGR00350">
    <property type="entry name" value="lytR_cpsA_psr"/>
    <property type="match status" value="1"/>
</dbReference>
<feature type="compositionally biased region" description="Basic and acidic residues" evidence="2">
    <location>
        <begin position="74"/>
        <end position="85"/>
    </location>
</feature>
<evidence type="ECO:0000256" key="2">
    <source>
        <dbReference type="SAM" id="MobiDB-lite"/>
    </source>
</evidence>
<organism evidence="5 6">
    <name type="scientific">Allostreptomyces psammosilenae</name>
    <dbReference type="NCBI Taxonomy" id="1892865"/>
    <lineage>
        <taxon>Bacteria</taxon>
        <taxon>Bacillati</taxon>
        <taxon>Actinomycetota</taxon>
        <taxon>Actinomycetes</taxon>
        <taxon>Kitasatosporales</taxon>
        <taxon>Streptomycetaceae</taxon>
        <taxon>Allostreptomyces</taxon>
    </lineage>
</organism>
<feature type="region of interest" description="Disordered" evidence="2">
    <location>
        <begin position="1"/>
        <end position="178"/>
    </location>
</feature>
<evidence type="ECO:0000313" key="5">
    <source>
        <dbReference type="EMBL" id="NYI06140.1"/>
    </source>
</evidence>
<evidence type="ECO:0000256" key="1">
    <source>
        <dbReference type="ARBA" id="ARBA00006068"/>
    </source>
</evidence>
<dbReference type="AlphaFoldDB" id="A0A852ZY21"/>
<dbReference type="EMBL" id="JACBZD010000001">
    <property type="protein sequence ID" value="NYI06140.1"/>
    <property type="molecule type" value="Genomic_DNA"/>
</dbReference>